<evidence type="ECO:0000256" key="1">
    <source>
        <dbReference type="ARBA" id="ARBA00004141"/>
    </source>
</evidence>
<evidence type="ECO:0000256" key="2">
    <source>
        <dbReference type="ARBA" id="ARBA00022692"/>
    </source>
</evidence>
<keyword evidence="2 5" id="KW-0812">Transmembrane</keyword>
<feature type="transmembrane region" description="Helical" evidence="5">
    <location>
        <begin position="233"/>
        <end position="253"/>
    </location>
</feature>
<dbReference type="InterPro" id="IPR038665">
    <property type="entry name" value="Voltage-dep_anion_channel_sf"/>
</dbReference>
<keyword evidence="3 5" id="KW-1133">Transmembrane helix</keyword>
<dbReference type="InterPro" id="IPR052951">
    <property type="entry name" value="Tellurite_res_ion_channel"/>
</dbReference>
<feature type="transmembrane region" description="Helical" evidence="5">
    <location>
        <begin position="51"/>
        <end position="73"/>
    </location>
</feature>
<dbReference type="InterPro" id="IPR004695">
    <property type="entry name" value="SLAC1/Mae1/Ssu1/TehA"/>
</dbReference>
<proteinExistence type="predicted"/>
<gene>
    <name evidence="6" type="ORF">A6U91_21895</name>
</gene>
<dbReference type="Gene3D" id="1.50.10.150">
    <property type="entry name" value="Voltage-dependent anion channel"/>
    <property type="match status" value="1"/>
</dbReference>
<accession>A0AB36EBX1</accession>
<evidence type="ECO:0000256" key="5">
    <source>
        <dbReference type="SAM" id="Phobius"/>
    </source>
</evidence>
<evidence type="ECO:0000256" key="3">
    <source>
        <dbReference type="ARBA" id="ARBA00022989"/>
    </source>
</evidence>
<feature type="transmembrane region" description="Helical" evidence="5">
    <location>
        <begin position="85"/>
        <end position="105"/>
    </location>
</feature>
<feature type="transmembrane region" description="Helical" evidence="5">
    <location>
        <begin position="175"/>
        <end position="196"/>
    </location>
</feature>
<dbReference type="RefSeq" id="WP_062451934.1">
    <property type="nucleotide sequence ID" value="NZ_JBFDVB010000023.1"/>
</dbReference>
<sequence length="339" mass="35503">MFESNRRDSASNWLARVPASFFGIVLGLIGFGSSWRTAAEAWALPSLPGEILSLSGAAVWLVITVLYGLKWVLAPAAALAEADHAVQCCYVGLAGVATMLAGLALLPYSLLFTKALFAAGFVFTFSFALWRTGRLWQGARDPSASTAVLYLPTVAGSFVTAILLGALGSRETGQLAFGAGFFSWLAIESVLLHRFYTLPEMAAALRPTLGIQLAPPAVGSVAYLSVIGSVPDVFVHALLGYAILQLAIILRLLPWILRQPFSASYWAFTFGLTSISTAAIRVASSSTDIILEGLSVALFAITNGGLIAICVGSILLLVRGSFLPAASIASVTPNSGVTG</sequence>
<evidence type="ECO:0000313" key="7">
    <source>
        <dbReference type="Proteomes" id="UP000093451"/>
    </source>
</evidence>
<protein>
    <submittedName>
        <fullName evidence="6">Tellurite resistance protein TehA</fullName>
    </submittedName>
</protein>
<keyword evidence="4 5" id="KW-0472">Membrane</keyword>
<reference evidence="6 7" key="1">
    <citation type="journal article" date="2016" name="PeerJ">
        <title>Gall-ID: tools for genotyping gall-causing phytopathogenic bacteria.</title>
        <authorList>
            <person name="Davis E.W.II."/>
            <person name="Weisberg A.J."/>
            <person name="Tabima J.F."/>
            <person name="Grunwald N.J."/>
            <person name="Chang J.H."/>
        </authorList>
    </citation>
    <scope>NUCLEOTIDE SEQUENCE [LARGE SCALE GENOMIC DNA]</scope>
    <source>
        <strain evidence="6 7">N2/73</strain>
    </source>
</reference>
<dbReference type="EMBL" id="LXKT01000029">
    <property type="protein sequence ID" value="OCJ32921.1"/>
    <property type="molecule type" value="Genomic_DNA"/>
</dbReference>
<feature type="transmembrane region" description="Helical" evidence="5">
    <location>
        <begin position="265"/>
        <end position="284"/>
    </location>
</feature>
<feature type="transmembrane region" description="Helical" evidence="5">
    <location>
        <begin position="149"/>
        <end position="169"/>
    </location>
</feature>
<evidence type="ECO:0000313" key="6">
    <source>
        <dbReference type="EMBL" id="OCJ32921.1"/>
    </source>
</evidence>
<dbReference type="AlphaFoldDB" id="A0AB36EBX1"/>
<dbReference type="GO" id="GO:0005886">
    <property type="term" value="C:plasma membrane"/>
    <property type="evidence" value="ECO:0007669"/>
    <property type="project" value="TreeGrafter"/>
</dbReference>
<dbReference type="GO" id="GO:0046583">
    <property type="term" value="F:monoatomic cation efflux transmembrane transporter activity"/>
    <property type="evidence" value="ECO:0007669"/>
    <property type="project" value="TreeGrafter"/>
</dbReference>
<comment type="subcellular location">
    <subcellularLocation>
        <location evidence="1">Membrane</location>
        <topology evidence="1">Multi-pass membrane protein</topology>
    </subcellularLocation>
</comment>
<dbReference type="PANTHER" id="PTHR37955:SF1">
    <property type="entry name" value="DEP DOMAIN-CONTAINING PROTEIN"/>
    <property type="match status" value="1"/>
</dbReference>
<name>A0AB36EBX1_AGRTU</name>
<comment type="caution">
    <text evidence="6">The sequence shown here is derived from an EMBL/GenBank/DDBJ whole genome shotgun (WGS) entry which is preliminary data.</text>
</comment>
<dbReference type="Proteomes" id="UP000093451">
    <property type="component" value="Unassembled WGS sequence"/>
</dbReference>
<evidence type="ECO:0000256" key="4">
    <source>
        <dbReference type="ARBA" id="ARBA00023136"/>
    </source>
</evidence>
<dbReference type="Pfam" id="PF03595">
    <property type="entry name" value="SLAC1"/>
    <property type="match status" value="1"/>
</dbReference>
<organism evidence="6 7">
    <name type="scientific">Agrobacterium tumefaciens</name>
    <dbReference type="NCBI Taxonomy" id="358"/>
    <lineage>
        <taxon>Bacteria</taxon>
        <taxon>Pseudomonadati</taxon>
        <taxon>Pseudomonadota</taxon>
        <taxon>Alphaproteobacteria</taxon>
        <taxon>Hyphomicrobiales</taxon>
        <taxon>Rhizobiaceae</taxon>
        <taxon>Rhizobium/Agrobacterium group</taxon>
        <taxon>Agrobacterium</taxon>
        <taxon>Agrobacterium tumefaciens complex</taxon>
    </lineage>
</organism>
<dbReference type="NCBIfam" id="NF008032">
    <property type="entry name" value="PRK10764.1"/>
    <property type="match status" value="1"/>
</dbReference>
<feature type="transmembrane region" description="Helical" evidence="5">
    <location>
        <begin position="12"/>
        <end position="31"/>
    </location>
</feature>
<feature type="transmembrane region" description="Helical" evidence="5">
    <location>
        <begin position="296"/>
        <end position="318"/>
    </location>
</feature>
<dbReference type="PANTHER" id="PTHR37955">
    <property type="entry name" value="TELLURITE RESISTANCE PROTEIN TEHA"/>
    <property type="match status" value="1"/>
</dbReference>